<reference evidence="1 2" key="2">
    <citation type="submission" date="2014-10" db="EMBL/GenBank/DDBJ databases">
        <title>Paracoccus sanguinis sp. nov., isolated from clinical specimens of New York State patients.</title>
        <authorList>
            <person name="Mingle L.A."/>
            <person name="Cole J.A."/>
            <person name="Lapierre P."/>
            <person name="Musser K.A."/>
        </authorList>
    </citation>
    <scope>NUCLEOTIDE SEQUENCE [LARGE SCALE GENOMIC DNA]</scope>
    <source>
        <strain evidence="1 2">JCM 14014</strain>
    </source>
</reference>
<keyword evidence="2" id="KW-1185">Reference proteome</keyword>
<evidence type="ECO:0000313" key="1">
    <source>
        <dbReference type="EMBL" id="KGJ01538.1"/>
    </source>
</evidence>
<dbReference type="EMBL" id="JRKN01000079">
    <property type="protein sequence ID" value="KGJ01538.1"/>
    <property type="molecule type" value="Genomic_DNA"/>
</dbReference>
<dbReference type="AlphaFoldDB" id="A0A099EUH3"/>
<name>A0A099EUH3_9RHOB</name>
<evidence type="ECO:0000313" key="2">
    <source>
        <dbReference type="Proteomes" id="UP000029846"/>
    </source>
</evidence>
<reference evidence="1 2" key="1">
    <citation type="submission" date="2014-09" db="EMBL/GenBank/DDBJ databases">
        <authorList>
            <person name="McGinnis J.M."/>
            <person name="Wolfgang W.J."/>
        </authorList>
    </citation>
    <scope>NUCLEOTIDE SEQUENCE [LARGE SCALE GENOMIC DNA]</scope>
    <source>
        <strain evidence="1 2">JCM 14014</strain>
    </source>
</reference>
<sequence>MTTNTSSGFSTKGGRALDLADVVDQPLAPHLQHAGDLGQAADARARGAAAQDVVDEGAVHAGHLGDMGGRQAELMGADPQAVGQCVLLGHVSPRVCGCNRTLLHRPELPPLQVPFSNCQANG</sequence>
<organism evidence="1 2">
    <name type="scientific">Paracoccus halophilus</name>
    <dbReference type="NCBI Taxonomy" id="376733"/>
    <lineage>
        <taxon>Bacteria</taxon>
        <taxon>Pseudomonadati</taxon>
        <taxon>Pseudomonadota</taxon>
        <taxon>Alphaproteobacteria</taxon>
        <taxon>Rhodobacterales</taxon>
        <taxon>Paracoccaceae</taxon>
        <taxon>Paracoccus</taxon>
    </lineage>
</organism>
<accession>A0A099EUH3</accession>
<comment type="caution">
    <text evidence="1">The sequence shown here is derived from an EMBL/GenBank/DDBJ whole genome shotgun (WGS) entry which is preliminary data.</text>
</comment>
<protein>
    <submittedName>
        <fullName evidence="1">Uncharacterized protein</fullName>
    </submittedName>
</protein>
<proteinExistence type="predicted"/>
<gene>
    <name evidence="1" type="ORF">IT41_19835</name>
</gene>
<dbReference type="Proteomes" id="UP000029846">
    <property type="component" value="Unassembled WGS sequence"/>
</dbReference>